<dbReference type="GO" id="GO:2000143">
    <property type="term" value="P:negative regulation of DNA-templated transcription initiation"/>
    <property type="evidence" value="ECO:0007669"/>
    <property type="project" value="TreeGrafter"/>
</dbReference>
<dbReference type="GO" id="GO:0003700">
    <property type="term" value="F:DNA-binding transcription factor activity"/>
    <property type="evidence" value="ECO:0007669"/>
    <property type="project" value="UniProtKB-UniRule"/>
</dbReference>
<evidence type="ECO:0000259" key="8">
    <source>
        <dbReference type="PROSITE" id="PS51740"/>
    </source>
</evidence>
<evidence type="ECO:0000256" key="6">
    <source>
        <dbReference type="ARBA" id="ARBA00023163"/>
    </source>
</evidence>
<dbReference type="NCBIfam" id="TIGR00242">
    <property type="entry name" value="division/cell wall cluster transcriptional repressor MraZ"/>
    <property type="match status" value="1"/>
</dbReference>
<dbReference type="Pfam" id="PF02381">
    <property type="entry name" value="MraZ"/>
    <property type="match status" value="2"/>
</dbReference>
<dbReference type="GO" id="GO:0009295">
    <property type="term" value="C:nucleoid"/>
    <property type="evidence" value="ECO:0007669"/>
    <property type="project" value="UniProtKB-SubCell"/>
</dbReference>
<dbReference type="EMBL" id="PCRH01000060">
    <property type="protein sequence ID" value="PIP16922.1"/>
    <property type="molecule type" value="Genomic_DNA"/>
</dbReference>
<evidence type="ECO:0000256" key="7">
    <source>
        <dbReference type="HAMAP-Rule" id="MF_01008"/>
    </source>
</evidence>
<comment type="subcellular location">
    <subcellularLocation>
        <location evidence="7">Cytoplasm</location>
        <location evidence="7">Nucleoid</location>
    </subcellularLocation>
</comment>
<dbReference type="HAMAP" id="MF_01008">
    <property type="entry name" value="MraZ"/>
    <property type="match status" value="1"/>
</dbReference>
<sequence>MLIGEYEHTIDAKKRLAIPAKFRRFFNQGAVITRGIDNCLVLYPLKEWESMASKLGKLPASQIEARGFARVMLAGAMAVQFDKLGRILIPDYLKKYAFLKKNAVIIGLYNRLEIWSGEKWTTYKGRAEKEVGDLASKLGELGL</sequence>
<evidence type="ECO:0000313" key="10">
    <source>
        <dbReference type="Proteomes" id="UP000231480"/>
    </source>
</evidence>
<dbReference type="InterPro" id="IPR035644">
    <property type="entry name" value="MraZ_C"/>
</dbReference>
<dbReference type="SUPFAM" id="SSF89447">
    <property type="entry name" value="AbrB/MazE/MraZ-like"/>
    <property type="match status" value="1"/>
</dbReference>
<evidence type="ECO:0000256" key="1">
    <source>
        <dbReference type="ARBA" id="ARBA00013860"/>
    </source>
</evidence>
<evidence type="ECO:0000313" key="9">
    <source>
        <dbReference type="EMBL" id="PIP16922.1"/>
    </source>
</evidence>
<evidence type="ECO:0000256" key="3">
    <source>
        <dbReference type="ARBA" id="ARBA00022737"/>
    </source>
</evidence>
<evidence type="ECO:0000256" key="5">
    <source>
        <dbReference type="ARBA" id="ARBA00023125"/>
    </source>
</evidence>
<reference evidence="9 10" key="1">
    <citation type="submission" date="2017-09" db="EMBL/GenBank/DDBJ databases">
        <title>Depth-based differentiation of microbial function through sediment-hosted aquifers and enrichment of novel symbionts in the deep terrestrial subsurface.</title>
        <authorList>
            <person name="Probst A.J."/>
            <person name="Ladd B."/>
            <person name="Jarett J.K."/>
            <person name="Geller-Mcgrath D.E."/>
            <person name="Sieber C.M."/>
            <person name="Emerson J.B."/>
            <person name="Anantharaman K."/>
            <person name="Thomas B.C."/>
            <person name="Malmstrom R."/>
            <person name="Stieglmeier M."/>
            <person name="Klingl A."/>
            <person name="Woyke T."/>
            <person name="Ryan C.M."/>
            <person name="Banfield J.F."/>
        </authorList>
    </citation>
    <scope>NUCLEOTIDE SEQUENCE [LARGE SCALE GENOMIC DNA]</scope>
    <source>
        <strain evidence="9">CG23_combo_of_CG06-09_8_20_14_all_37_13</strain>
    </source>
</reference>
<keyword evidence="3" id="KW-0677">Repeat</keyword>
<protein>
    <recommendedName>
        <fullName evidence="1 7">Transcriptional regulator MraZ</fullName>
    </recommendedName>
</protein>
<keyword evidence="4 7" id="KW-0805">Transcription regulation</keyword>
<evidence type="ECO:0000256" key="4">
    <source>
        <dbReference type="ARBA" id="ARBA00023015"/>
    </source>
</evidence>
<keyword evidence="6 7" id="KW-0804">Transcription</keyword>
<accession>A0A2G9YCL7</accession>
<dbReference type="AlphaFoldDB" id="A0A2G9YCL7"/>
<organism evidence="9 10">
    <name type="scientific">Candidatus Portnoybacteria bacterium CG23_combo_of_CG06-09_8_20_14_all_37_13</name>
    <dbReference type="NCBI Taxonomy" id="1974819"/>
    <lineage>
        <taxon>Bacteria</taxon>
        <taxon>Candidatus Portnoyibacteriota</taxon>
    </lineage>
</organism>
<dbReference type="CDD" id="cd16320">
    <property type="entry name" value="MraZ_N"/>
    <property type="match status" value="1"/>
</dbReference>
<gene>
    <name evidence="7 9" type="primary">mraZ</name>
    <name evidence="9" type="ORF">COX44_02745</name>
</gene>
<dbReference type="Proteomes" id="UP000231480">
    <property type="component" value="Unassembled WGS sequence"/>
</dbReference>
<keyword evidence="5 7" id="KW-0238">DNA-binding</keyword>
<keyword evidence="2 7" id="KW-0963">Cytoplasm</keyword>
<evidence type="ECO:0000256" key="2">
    <source>
        <dbReference type="ARBA" id="ARBA00022490"/>
    </source>
</evidence>
<comment type="similarity">
    <text evidence="7">Belongs to the MraZ family.</text>
</comment>
<comment type="caution">
    <text evidence="9">The sequence shown here is derived from an EMBL/GenBank/DDBJ whole genome shotgun (WGS) entry which is preliminary data.</text>
</comment>
<dbReference type="PROSITE" id="PS51740">
    <property type="entry name" value="SPOVT_ABRB"/>
    <property type="match status" value="2"/>
</dbReference>
<dbReference type="GO" id="GO:0000976">
    <property type="term" value="F:transcription cis-regulatory region binding"/>
    <property type="evidence" value="ECO:0007669"/>
    <property type="project" value="TreeGrafter"/>
</dbReference>
<dbReference type="InterPro" id="IPR020603">
    <property type="entry name" value="MraZ_dom"/>
</dbReference>
<dbReference type="InterPro" id="IPR037914">
    <property type="entry name" value="SpoVT-AbrB_sf"/>
</dbReference>
<dbReference type="InterPro" id="IPR035642">
    <property type="entry name" value="MraZ_N"/>
</dbReference>
<dbReference type="PANTHER" id="PTHR34701:SF1">
    <property type="entry name" value="TRANSCRIPTIONAL REGULATOR MRAZ"/>
    <property type="match status" value="1"/>
</dbReference>
<dbReference type="CDD" id="cd16321">
    <property type="entry name" value="MraZ_C"/>
    <property type="match status" value="1"/>
</dbReference>
<dbReference type="InterPro" id="IPR003444">
    <property type="entry name" value="MraZ"/>
</dbReference>
<feature type="domain" description="SpoVT-AbrB" evidence="8">
    <location>
        <begin position="76"/>
        <end position="119"/>
    </location>
</feature>
<feature type="domain" description="SpoVT-AbrB" evidence="8">
    <location>
        <begin position="5"/>
        <end position="47"/>
    </location>
</feature>
<dbReference type="InterPro" id="IPR007159">
    <property type="entry name" value="SpoVT-AbrB_dom"/>
</dbReference>
<dbReference type="GO" id="GO:0005737">
    <property type="term" value="C:cytoplasm"/>
    <property type="evidence" value="ECO:0007669"/>
    <property type="project" value="UniProtKB-UniRule"/>
</dbReference>
<name>A0A2G9YCL7_9BACT</name>
<proteinExistence type="inferred from homology"/>
<comment type="subunit">
    <text evidence="7">Forms oligomers.</text>
</comment>
<dbReference type="Gene3D" id="3.40.1550.20">
    <property type="entry name" value="Transcriptional regulator MraZ domain"/>
    <property type="match status" value="1"/>
</dbReference>
<dbReference type="InterPro" id="IPR038619">
    <property type="entry name" value="MraZ_sf"/>
</dbReference>
<dbReference type="PANTHER" id="PTHR34701">
    <property type="entry name" value="TRANSCRIPTIONAL REGULATOR MRAZ"/>
    <property type="match status" value="1"/>
</dbReference>